<gene>
    <name evidence="6" type="ORF">RF11_13547</name>
</gene>
<dbReference type="Proteomes" id="UP000031668">
    <property type="component" value="Unassembled WGS sequence"/>
</dbReference>
<accession>A0A0C2NIT0</accession>
<dbReference type="GO" id="GO:0016020">
    <property type="term" value="C:membrane"/>
    <property type="evidence" value="ECO:0007669"/>
    <property type="project" value="UniProtKB-SubCell"/>
</dbReference>
<evidence type="ECO:0000256" key="3">
    <source>
        <dbReference type="ARBA" id="ARBA00022989"/>
    </source>
</evidence>
<dbReference type="AlphaFoldDB" id="A0A0C2NIT0"/>
<proteinExistence type="predicted"/>
<dbReference type="InterPro" id="IPR018499">
    <property type="entry name" value="Tetraspanin/Peripherin"/>
</dbReference>
<protein>
    <submittedName>
        <fullName evidence="6">Uncharacterized protein</fullName>
    </submittedName>
</protein>
<keyword evidence="4 5" id="KW-0472">Membrane</keyword>
<dbReference type="CDD" id="cd03127">
    <property type="entry name" value="tetraspanin_LEL"/>
    <property type="match status" value="1"/>
</dbReference>
<evidence type="ECO:0000313" key="7">
    <source>
        <dbReference type="Proteomes" id="UP000031668"/>
    </source>
</evidence>
<evidence type="ECO:0000256" key="1">
    <source>
        <dbReference type="ARBA" id="ARBA00004141"/>
    </source>
</evidence>
<evidence type="ECO:0000256" key="4">
    <source>
        <dbReference type="ARBA" id="ARBA00023136"/>
    </source>
</evidence>
<feature type="transmembrane region" description="Helical" evidence="5">
    <location>
        <begin position="7"/>
        <end position="30"/>
    </location>
</feature>
<evidence type="ECO:0000256" key="2">
    <source>
        <dbReference type="ARBA" id="ARBA00022692"/>
    </source>
</evidence>
<keyword evidence="3 5" id="KW-1133">Transmembrane helix</keyword>
<comment type="caution">
    <text evidence="6">The sequence shown here is derived from an EMBL/GenBank/DDBJ whole genome shotgun (WGS) entry which is preliminary data.</text>
</comment>
<feature type="transmembrane region" description="Helical" evidence="5">
    <location>
        <begin position="75"/>
        <end position="97"/>
    </location>
</feature>
<feature type="transmembrane region" description="Helical" evidence="5">
    <location>
        <begin position="42"/>
        <end position="63"/>
    </location>
</feature>
<dbReference type="EMBL" id="JWZT01000596">
    <property type="protein sequence ID" value="KII73942.1"/>
    <property type="molecule type" value="Genomic_DNA"/>
</dbReference>
<comment type="subcellular location">
    <subcellularLocation>
        <location evidence="1">Membrane</location>
        <topology evidence="1">Multi-pass membrane protein</topology>
    </subcellularLocation>
</comment>
<evidence type="ECO:0000256" key="5">
    <source>
        <dbReference type="SAM" id="Phobius"/>
    </source>
</evidence>
<dbReference type="SUPFAM" id="SSF48652">
    <property type="entry name" value="Tetraspanin"/>
    <property type="match status" value="1"/>
</dbReference>
<dbReference type="InterPro" id="IPR008952">
    <property type="entry name" value="Tetraspanin_EC2_sf"/>
</dbReference>
<dbReference type="Pfam" id="PF00335">
    <property type="entry name" value="Tetraspanin"/>
    <property type="match status" value="1"/>
</dbReference>
<organism evidence="6 7">
    <name type="scientific">Thelohanellus kitauei</name>
    <name type="common">Myxosporean</name>
    <dbReference type="NCBI Taxonomy" id="669202"/>
    <lineage>
        <taxon>Eukaryota</taxon>
        <taxon>Metazoa</taxon>
        <taxon>Cnidaria</taxon>
        <taxon>Myxozoa</taxon>
        <taxon>Myxosporea</taxon>
        <taxon>Bivalvulida</taxon>
        <taxon>Platysporina</taxon>
        <taxon>Myxobolidae</taxon>
        <taxon>Thelohanellus</taxon>
    </lineage>
</organism>
<keyword evidence="2 5" id="KW-0812">Transmembrane</keyword>
<evidence type="ECO:0000313" key="6">
    <source>
        <dbReference type="EMBL" id="KII73942.1"/>
    </source>
</evidence>
<keyword evidence="7" id="KW-1185">Reference proteome</keyword>
<feature type="transmembrane region" description="Helical" evidence="5">
    <location>
        <begin position="178"/>
        <end position="195"/>
    </location>
</feature>
<name>A0A0C2NIT0_THEKT</name>
<sequence length="200" mass="22818">MLIRFIVFLSLTIFLLVSVGNTILVLFLKIYGVEFCSEINNLHLLTTLIVVSSVLSLIQIIGFVGTFKDSRLLRYIYTVFCCFFLIGSTPLAIALLVRWNEAIPVLSRCTRFDWNLKNRRGNWLIMHHQEKYQCCGLTSKLNWGSNVYPPSCCKNNPSVCIFPHEKPCAPSLVENGRLLEITVISALFFVVFLSVRNISY</sequence>
<reference evidence="6 7" key="1">
    <citation type="journal article" date="2014" name="Genome Biol. Evol.">
        <title>The genome of the myxosporean Thelohanellus kitauei shows adaptations to nutrient acquisition within its fish host.</title>
        <authorList>
            <person name="Yang Y."/>
            <person name="Xiong J."/>
            <person name="Zhou Z."/>
            <person name="Huo F."/>
            <person name="Miao W."/>
            <person name="Ran C."/>
            <person name="Liu Y."/>
            <person name="Zhang J."/>
            <person name="Feng J."/>
            <person name="Wang M."/>
            <person name="Wang M."/>
            <person name="Wang L."/>
            <person name="Yao B."/>
        </authorList>
    </citation>
    <scope>NUCLEOTIDE SEQUENCE [LARGE SCALE GENOMIC DNA]</scope>
    <source>
        <strain evidence="6">Wuqing</strain>
    </source>
</reference>
<dbReference type="Gene3D" id="1.10.1450.10">
    <property type="entry name" value="Tetraspanin"/>
    <property type="match status" value="1"/>
</dbReference>